<accession>A0AAW9HNA6</accession>
<comment type="subcellular location">
    <subcellularLocation>
        <location evidence="1">Membrane</location>
        <topology evidence="1">Multi-pass membrane protein</topology>
    </subcellularLocation>
</comment>
<evidence type="ECO:0000256" key="2">
    <source>
        <dbReference type="ARBA" id="ARBA00008583"/>
    </source>
</evidence>
<evidence type="ECO:0000313" key="10">
    <source>
        <dbReference type="EMBL" id="MDY5155388.1"/>
    </source>
</evidence>
<feature type="transmembrane region" description="Helical" evidence="8">
    <location>
        <begin position="134"/>
        <end position="152"/>
    </location>
</feature>
<feature type="transmembrane region" description="Helical" evidence="8">
    <location>
        <begin position="25"/>
        <end position="46"/>
    </location>
</feature>
<evidence type="ECO:0000313" key="11">
    <source>
        <dbReference type="Proteomes" id="UP001281731"/>
    </source>
</evidence>
<evidence type="ECO:0000256" key="8">
    <source>
        <dbReference type="SAM" id="Phobius"/>
    </source>
</evidence>
<feature type="transmembrane region" description="Helical" evidence="8">
    <location>
        <begin position="246"/>
        <end position="265"/>
    </location>
</feature>
<dbReference type="InterPro" id="IPR004841">
    <property type="entry name" value="AA-permease/SLC12A_dom"/>
</dbReference>
<reference evidence="10" key="1">
    <citation type="submission" date="2023-10" db="EMBL/GenBank/DDBJ databases">
        <title>Whole Genome based description of the genera Actinobaculum and Actinotignum reveals a complex phylogenetic relationship within the species included in the genus Actinotignum.</title>
        <authorList>
            <person name="Jensen C.S."/>
            <person name="Dargis R."/>
            <person name="Kemp M."/>
            <person name="Christensen J.J."/>
        </authorList>
    </citation>
    <scope>NUCLEOTIDE SEQUENCE</scope>
    <source>
        <strain evidence="10">SLA_B511</strain>
    </source>
</reference>
<feature type="transmembrane region" description="Helical" evidence="8">
    <location>
        <begin position="345"/>
        <end position="366"/>
    </location>
</feature>
<gene>
    <name evidence="10" type="ORF">R6G80_06585</name>
</gene>
<feature type="transmembrane region" description="Helical" evidence="8">
    <location>
        <begin position="416"/>
        <end position="435"/>
    </location>
</feature>
<feature type="transmembrane region" description="Helical" evidence="8">
    <location>
        <begin position="52"/>
        <end position="69"/>
    </location>
</feature>
<evidence type="ECO:0000256" key="5">
    <source>
        <dbReference type="ARBA" id="ARBA00022970"/>
    </source>
</evidence>
<feature type="transmembrane region" description="Helical" evidence="8">
    <location>
        <begin position="292"/>
        <end position="313"/>
    </location>
</feature>
<feature type="transmembrane region" description="Helical" evidence="8">
    <location>
        <begin position="447"/>
        <end position="466"/>
    </location>
</feature>
<evidence type="ECO:0000256" key="4">
    <source>
        <dbReference type="ARBA" id="ARBA00022692"/>
    </source>
</evidence>
<feature type="transmembrane region" description="Helical" evidence="8">
    <location>
        <begin position="205"/>
        <end position="225"/>
    </location>
</feature>
<evidence type="ECO:0000259" key="9">
    <source>
        <dbReference type="Pfam" id="PF00324"/>
    </source>
</evidence>
<dbReference type="GO" id="GO:0015171">
    <property type="term" value="F:amino acid transmembrane transporter activity"/>
    <property type="evidence" value="ECO:0007669"/>
    <property type="project" value="TreeGrafter"/>
</dbReference>
<dbReference type="GO" id="GO:0016020">
    <property type="term" value="C:membrane"/>
    <property type="evidence" value="ECO:0007669"/>
    <property type="project" value="UniProtKB-SubCell"/>
</dbReference>
<feature type="transmembrane region" description="Helical" evidence="8">
    <location>
        <begin position="106"/>
        <end position="128"/>
    </location>
</feature>
<evidence type="ECO:0000256" key="3">
    <source>
        <dbReference type="ARBA" id="ARBA00022448"/>
    </source>
</evidence>
<organism evidence="10 11">
    <name type="scientific">Actinotignum urinale</name>
    <dbReference type="NCBI Taxonomy" id="190146"/>
    <lineage>
        <taxon>Bacteria</taxon>
        <taxon>Bacillati</taxon>
        <taxon>Actinomycetota</taxon>
        <taxon>Actinomycetes</taxon>
        <taxon>Actinomycetales</taxon>
        <taxon>Actinomycetaceae</taxon>
        <taxon>Actinotignum</taxon>
    </lineage>
</organism>
<dbReference type="EMBL" id="JAWNGC010000008">
    <property type="protein sequence ID" value="MDY5155388.1"/>
    <property type="molecule type" value="Genomic_DNA"/>
</dbReference>
<dbReference type="AlphaFoldDB" id="A0AAW9HNA6"/>
<comment type="similarity">
    <text evidence="2">Belongs to the amino acid-polyamine-organocation (APC) superfamily. Amino acid transporter (AAT) (TC 2.A.3.1) family.</text>
</comment>
<keyword evidence="7 8" id="KW-0472">Membrane</keyword>
<dbReference type="Proteomes" id="UP001281731">
    <property type="component" value="Unassembled WGS sequence"/>
</dbReference>
<name>A0AAW9HNA6_9ACTO</name>
<dbReference type="InterPro" id="IPR050524">
    <property type="entry name" value="APC_YAT"/>
</dbReference>
<keyword evidence="4 8" id="KW-0812">Transmembrane</keyword>
<proteinExistence type="inferred from homology"/>
<sequence>METRENTSAGEGEHQLNRRLSSRHLNMIAIGGAIGTGLLVASGSSIAKAGPGGALLAYGAIGMMVYLLMQSLGEMSTWLPSVGSFEEWAKRWVSPSFGFAQGWNYWFNWAITVAAELVAVGIVMKYWFPQVPSWIWSFIFLTLLFVINALTVRGFGESEFWFALIKVVTVIVFLAVGIAMIVGILGESPGAKNWTVGEAPFVGGFFGTFSIFMIAGFSFQGTEMVGIASGETKDPEKTIPKAIHAIFYRILLFYIGAILVIGFLLPYTDPHLLVEDIQDVAVSPFTLIFEKAGIIGSATIMNTVILTAILSAGNSGMYVSSRMLYALARNGSAPKIFGRVSRHGVPMNALIATTLIGAFAFLTSFIGDGVVYLWLLNVSGVAGFITWTGIAWCHYKFRKAFLAQGHHVSELPFKARFYPAGPLIALFMLIVVIVGQNHELLQGTSSVLTVLSSYMGLFFFLALWAGHKIVTRMPKIDPLTADLSRE</sequence>
<keyword evidence="5" id="KW-0029">Amino-acid transport</keyword>
<dbReference type="Gene3D" id="1.20.1740.10">
    <property type="entry name" value="Amino acid/polyamine transporter I"/>
    <property type="match status" value="1"/>
</dbReference>
<feature type="transmembrane region" description="Helical" evidence="8">
    <location>
        <begin position="164"/>
        <end position="185"/>
    </location>
</feature>
<evidence type="ECO:0000256" key="6">
    <source>
        <dbReference type="ARBA" id="ARBA00022989"/>
    </source>
</evidence>
<keyword evidence="6 8" id="KW-1133">Transmembrane helix</keyword>
<dbReference type="PROSITE" id="PS00218">
    <property type="entry name" value="AMINO_ACID_PERMEASE_1"/>
    <property type="match status" value="1"/>
</dbReference>
<comment type="caution">
    <text evidence="10">The sequence shown here is derived from an EMBL/GenBank/DDBJ whole genome shotgun (WGS) entry which is preliminary data.</text>
</comment>
<dbReference type="FunFam" id="1.20.1740.10:FF:000001">
    <property type="entry name" value="Amino acid permease"/>
    <property type="match status" value="1"/>
</dbReference>
<evidence type="ECO:0000256" key="7">
    <source>
        <dbReference type="ARBA" id="ARBA00023136"/>
    </source>
</evidence>
<dbReference type="PANTHER" id="PTHR43341">
    <property type="entry name" value="AMINO ACID PERMEASE"/>
    <property type="match status" value="1"/>
</dbReference>
<feature type="transmembrane region" description="Helical" evidence="8">
    <location>
        <begin position="372"/>
        <end position="395"/>
    </location>
</feature>
<dbReference type="InterPro" id="IPR004840">
    <property type="entry name" value="Amino_acid_permease_CS"/>
</dbReference>
<protein>
    <submittedName>
        <fullName evidence="10">Amino acid permease</fullName>
    </submittedName>
</protein>
<dbReference type="Pfam" id="PF00324">
    <property type="entry name" value="AA_permease"/>
    <property type="match status" value="1"/>
</dbReference>
<dbReference type="RefSeq" id="WP_308807049.1">
    <property type="nucleotide sequence ID" value="NZ_JAWNGC010000008.1"/>
</dbReference>
<dbReference type="PIRSF" id="PIRSF006060">
    <property type="entry name" value="AA_transporter"/>
    <property type="match status" value="1"/>
</dbReference>
<feature type="domain" description="Amino acid permease/ SLC12A" evidence="9">
    <location>
        <begin position="24"/>
        <end position="474"/>
    </location>
</feature>
<dbReference type="PANTHER" id="PTHR43341:SF1">
    <property type="entry name" value="GENERAL AMINO-ACID PERMEASE GAP1"/>
    <property type="match status" value="1"/>
</dbReference>
<evidence type="ECO:0000256" key="1">
    <source>
        <dbReference type="ARBA" id="ARBA00004141"/>
    </source>
</evidence>
<keyword evidence="3" id="KW-0813">Transport</keyword>